<keyword evidence="4 7" id="KW-0479">Metal-binding</keyword>
<dbReference type="AlphaFoldDB" id="A0A345HTA3"/>
<proteinExistence type="inferred from homology"/>
<evidence type="ECO:0000259" key="9">
    <source>
        <dbReference type="Pfam" id="PF02878"/>
    </source>
</evidence>
<dbReference type="Pfam" id="PF02878">
    <property type="entry name" value="PGM_PMM_I"/>
    <property type="match status" value="1"/>
</dbReference>
<gene>
    <name evidence="12" type="ORF">DVK44_22285</name>
</gene>
<dbReference type="SUPFAM" id="SSF53738">
    <property type="entry name" value="Phosphoglucomutase, first 3 domains"/>
    <property type="match status" value="3"/>
</dbReference>
<dbReference type="InterPro" id="IPR016066">
    <property type="entry name" value="A-D-PHexomutase_CS"/>
</dbReference>
<dbReference type="Gene3D" id="3.30.310.50">
    <property type="entry name" value="Alpha-D-phosphohexomutase, C-terminal domain"/>
    <property type="match status" value="1"/>
</dbReference>
<feature type="domain" description="Alpha-D-phosphohexomutase alpha/beta/alpha" evidence="9">
    <location>
        <begin position="71"/>
        <end position="207"/>
    </location>
</feature>
<dbReference type="GO" id="GO:0000287">
    <property type="term" value="F:magnesium ion binding"/>
    <property type="evidence" value="ECO:0007669"/>
    <property type="project" value="InterPro"/>
</dbReference>
<dbReference type="PROSITE" id="PS00710">
    <property type="entry name" value="PGM_PMM"/>
    <property type="match status" value="1"/>
</dbReference>
<organism evidence="12 13">
    <name type="scientific">Streptomyces paludis</name>
    <dbReference type="NCBI Taxonomy" id="2282738"/>
    <lineage>
        <taxon>Bacteria</taxon>
        <taxon>Bacillati</taxon>
        <taxon>Actinomycetota</taxon>
        <taxon>Actinomycetes</taxon>
        <taxon>Kitasatosporales</taxon>
        <taxon>Streptomycetaceae</taxon>
        <taxon>Streptomyces</taxon>
    </lineage>
</organism>
<dbReference type="InterPro" id="IPR005844">
    <property type="entry name" value="A-D-PHexomutase_a/b/a-I"/>
</dbReference>
<dbReference type="Pfam" id="PF00408">
    <property type="entry name" value="PGM_PMM_IV"/>
    <property type="match status" value="1"/>
</dbReference>
<feature type="domain" description="Alpha-D-phosphohexomutase alpha/beta/alpha" evidence="11">
    <location>
        <begin position="342"/>
        <end position="448"/>
    </location>
</feature>
<evidence type="ECO:0000256" key="2">
    <source>
        <dbReference type="ARBA" id="ARBA00010231"/>
    </source>
</evidence>
<dbReference type="OrthoDB" id="9806956at2"/>
<dbReference type="EMBL" id="CP031194">
    <property type="protein sequence ID" value="AXG79927.1"/>
    <property type="molecule type" value="Genomic_DNA"/>
</dbReference>
<evidence type="ECO:0000313" key="13">
    <source>
        <dbReference type="Proteomes" id="UP000253868"/>
    </source>
</evidence>
<evidence type="ECO:0000256" key="5">
    <source>
        <dbReference type="ARBA" id="ARBA00022842"/>
    </source>
</evidence>
<keyword evidence="13" id="KW-1185">Reference proteome</keyword>
<dbReference type="GO" id="GO:0006166">
    <property type="term" value="P:purine ribonucleoside salvage"/>
    <property type="evidence" value="ECO:0007669"/>
    <property type="project" value="TreeGrafter"/>
</dbReference>
<dbReference type="InterPro" id="IPR005846">
    <property type="entry name" value="A-D-PHexomutase_a/b/a-III"/>
</dbReference>
<evidence type="ECO:0000259" key="10">
    <source>
        <dbReference type="Pfam" id="PF02879"/>
    </source>
</evidence>
<evidence type="ECO:0000259" key="8">
    <source>
        <dbReference type="Pfam" id="PF00408"/>
    </source>
</evidence>
<evidence type="ECO:0000313" key="12">
    <source>
        <dbReference type="EMBL" id="AXG79927.1"/>
    </source>
</evidence>
<accession>A0A345HTA3</accession>
<name>A0A345HTA3_9ACTN</name>
<dbReference type="Gene3D" id="3.40.120.10">
    <property type="entry name" value="Alpha-D-Glucose-1,6-Bisphosphate, subunit A, domain 3"/>
    <property type="match status" value="3"/>
</dbReference>
<dbReference type="GO" id="GO:0008973">
    <property type="term" value="F:phosphopentomutase activity"/>
    <property type="evidence" value="ECO:0007669"/>
    <property type="project" value="TreeGrafter"/>
</dbReference>
<comment type="cofactor">
    <cofactor evidence="1">
        <name>Mg(2+)</name>
        <dbReference type="ChEBI" id="CHEBI:18420"/>
    </cofactor>
</comment>
<protein>
    <submittedName>
        <fullName evidence="12">Phospho-sugar mutase</fullName>
    </submittedName>
</protein>
<evidence type="ECO:0000256" key="6">
    <source>
        <dbReference type="ARBA" id="ARBA00023235"/>
    </source>
</evidence>
<dbReference type="InterPro" id="IPR005843">
    <property type="entry name" value="A-D-PHexomutase_C"/>
</dbReference>
<evidence type="ECO:0000256" key="7">
    <source>
        <dbReference type="RuleBase" id="RU004326"/>
    </source>
</evidence>
<comment type="similarity">
    <text evidence="2 7">Belongs to the phosphohexose mutase family.</text>
</comment>
<feature type="domain" description="Alpha-D-phosphohexomutase C-terminal" evidence="8">
    <location>
        <begin position="521"/>
        <end position="552"/>
    </location>
</feature>
<keyword evidence="3" id="KW-0597">Phosphoprotein</keyword>
<feature type="domain" description="Alpha-D-phosphohexomutase alpha/beta/alpha" evidence="10">
    <location>
        <begin position="242"/>
        <end position="328"/>
    </location>
</feature>
<dbReference type="PANTHER" id="PTHR45745:SF1">
    <property type="entry name" value="PHOSPHOGLUCOMUTASE 2B-RELATED"/>
    <property type="match status" value="1"/>
</dbReference>
<keyword evidence="5 7" id="KW-0460">Magnesium</keyword>
<evidence type="ECO:0000259" key="11">
    <source>
        <dbReference type="Pfam" id="PF02880"/>
    </source>
</evidence>
<dbReference type="InterPro" id="IPR036900">
    <property type="entry name" value="A-D-PHexomutase_C_sf"/>
</dbReference>
<dbReference type="GO" id="GO:0005975">
    <property type="term" value="P:carbohydrate metabolic process"/>
    <property type="evidence" value="ECO:0007669"/>
    <property type="project" value="InterPro"/>
</dbReference>
<dbReference type="InterPro" id="IPR005845">
    <property type="entry name" value="A-D-PHexomutase_a/b/a-II"/>
</dbReference>
<dbReference type="Pfam" id="PF02880">
    <property type="entry name" value="PGM_PMM_III"/>
    <property type="match status" value="1"/>
</dbReference>
<dbReference type="RefSeq" id="WP_114661252.1">
    <property type="nucleotide sequence ID" value="NZ_CP031194.1"/>
</dbReference>
<sequence length="574" mass="60056">MRQNERQEQDVTTTETAATARRDLLARAAAWQAEDPDDGTRAELGALIETAEAGDPDALADLADRFSGTLQFGTAGLRGELGAGPMRMNRAVVIRAAAGLAAYLKAKGEGAGLVVIGYDARYKSADFARDTAAVMTGAGLRAAVLPRPLPTPVLAFAIRHLGAVAGVEVTASHNPPRDNGYKVYLGDGSQIVPPADAEIAAEIAAVEALSAVPRPESGWETLNDDVLTAYLARTDAVLAPGSARTARIVHTALHGVGTETLLAAFARAGFPAPVPVPEQSEPDPAFPTVAFPNPEEPGAMDLAFATARRVNPDLIIANDPDADRCAVAVPAPGTDTGWRMLTGDEVGALLAAHLVARGATGVLAESIVSSSLLSRIAATAGLPYEETLTGFKWIARVEGLRYGYEEALGYCVDPEGVRDKDGITAALLVAELASELKESARTLTDLLDDLAVTHGLHATSQLSVRVQDLSLIAAAMHRLREHPPKQLAGVQVTSTEDLTQGTATLPPTDGLRYHLDGAYQARVIVRPSGTEPKLKCYLEAVVPVANATELASARERGEAVLTALKRDVAEAAGI</sequence>
<dbReference type="PANTHER" id="PTHR45745">
    <property type="entry name" value="PHOSPHOMANNOMUTASE 45A"/>
    <property type="match status" value="1"/>
</dbReference>
<reference evidence="13" key="1">
    <citation type="submission" date="2018-07" db="EMBL/GenBank/DDBJ databases">
        <authorList>
            <person name="Zhao J."/>
        </authorList>
    </citation>
    <scope>NUCLEOTIDE SEQUENCE [LARGE SCALE GENOMIC DNA]</scope>
    <source>
        <strain evidence="13">GSSD-12</strain>
    </source>
</reference>
<dbReference type="Pfam" id="PF02879">
    <property type="entry name" value="PGM_PMM_II"/>
    <property type="match status" value="1"/>
</dbReference>
<dbReference type="InterPro" id="IPR016055">
    <property type="entry name" value="A-D-PHexomutase_a/b/a-I/II/III"/>
</dbReference>
<dbReference type="KEGG" id="spad:DVK44_22285"/>
<dbReference type="CDD" id="cd05799">
    <property type="entry name" value="PGM2"/>
    <property type="match status" value="1"/>
</dbReference>
<evidence type="ECO:0000256" key="1">
    <source>
        <dbReference type="ARBA" id="ARBA00001946"/>
    </source>
</evidence>
<evidence type="ECO:0000256" key="4">
    <source>
        <dbReference type="ARBA" id="ARBA00022723"/>
    </source>
</evidence>
<dbReference type="Proteomes" id="UP000253868">
    <property type="component" value="Chromosome"/>
</dbReference>
<keyword evidence="6" id="KW-0413">Isomerase</keyword>
<dbReference type="SUPFAM" id="SSF55957">
    <property type="entry name" value="Phosphoglucomutase, C-terminal domain"/>
    <property type="match status" value="1"/>
</dbReference>
<evidence type="ECO:0000256" key="3">
    <source>
        <dbReference type="ARBA" id="ARBA00022553"/>
    </source>
</evidence>